<feature type="transmembrane region" description="Helical" evidence="1">
    <location>
        <begin position="62"/>
        <end position="84"/>
    </location>
</feature>
<evidence type="ECO:0000313" key="2">
    <source>
        <dbReference type="EMBL" id="CAD8210854.1"/>
    </source>
</evidence>
<gene>
    <name evidence="2" type="ORF">POCTA_138.1.T1520065</name>
</gene>
<evidence type="ECO:0000313" key="3">
    <source>
        <dbReference type="Proteomes" id="UP000683925"/>
    </source>
</evidence>
<feature type="transmembrane region" description="Helical" evidence="1">
    <location>
        <begin position="20"/>
        <end position="41"/>
    </location>
</feature>
<dbReference type="EMBL" id="CAJJDP010000154">
    <property type="protein sequence ID" value="CAD8210854.1"/>
    <property type="molecule type" value="Genomic_DNA"/>
</dbReference>
<reference evidence="2" key="1">
    <citation type="submission" date="2021-01" db="EMBL/GenBank/DDBJ databases">
        <authorList>
            <consortium name="Genoscope - CEA"/>
            <person name="William W."/>
        </authorList>
    </citation>
    <scope>NUCLEOTIDE SEQUENCE</scope>
</reference>
<feature type="transmembrane region" description="Helical" evidence="1">
    <location>
        <begin position="184"/>
        <end position="202"/>
    </location>
</feature>
<keyword evidence="3" id="KW-1185">Reference proteome</keyword>
<evidence type="ECO:0000256" key="1">
    <source>
        <dbReference type="SAM" id="Phobius"/>
    </source>
</evidence>
<feature type="transmembrane region" description="Helical" evidence="1">
    <location>
        <begin position="161"/>
        <end position="178"/>
    </location>
</feature>
<dbReference type="Proteomes" id="UP000683925">
    <property type="component" value="Unassembled WGS sequence"/>
</dbReference>
<accession>A0A8S1YHZ9</accession>
<comment type="caution">
    <text evidence="2">The sequence shown here is derived from an EMBL/GenBank/DDBJ whole genome shotgun (WGS) entry which is preliminary data.</text>
</comment>
<organism evidence="2 3">
    <name type="scientific">Paramecium octaurelia</name>
    <dbReference type="NCBI Taxonomy" id="43137"/>
    <lineage>
        <taxon>Eukaryota</taxon>
        <taxon>Sar</taxon>
        <taxon>Alveolata</taxon>
        <taxon>Ciliophora</taxon>
        <taxon>Intramacronucleata</taxon>
        <taxon>Oligohymenophorea</taxon>
        <taxon>Peniculida</taxon>
        <taxon>Parameciidae</taxon>
        <taxon>Paramecium</taxon>
    </lineage>
</organism>
<proteinExistence type="predicted"/>
<dbReference type="OrthoDB" id="306458at2759"/>
<keyword evidence="1" id="KW-0472">Membrane</keyword>
<dbReference type="OMA" id="MPLFICM"/>
<dbReference type="AlphaFoldDB" id="A0A8S1YHZ9"/>
<protein>
    <recommendedName>
        <fullName evidence="4">Derlin</fullName>
    </recommendedName>
</protein>
<name>A0A8S1YHZ9_PAROT</name>
<feature type="transmembrane region" description="Helical" evidence="1">
    <location>
        <begin position="104"/>
        <end position="122"/>
    </location>
</feature>
<keyword evidence="1" id="KW-0812">Transmembrane</keyword>
<keyword evidence="1" id="KW-1133">Transmembrane helix</keyword>
<sequence>MNIRNSPQGQQTIQGFINEIPFGIKLLTIITLIVFFINVLFDGFFAKQFIDIPIKVFQDFQLWRLFFTQFIESLFGAILMPLFICMSLSDLEKRIGTVVFILDFFFKSFLIQVIYLILSLIIQNNNIPSKGLWNVYLVYLSLQCFAEPNQLRRLFFFPCDLPAKIIPFLLVLIGFLMSQSFDPIAALILAYIEANYFNFMIFRPSQRFIQKLENGFLFRDVKSRSDFFLLTENLQGRPQNQADLPVQHVEEFQEKGIQIGSSLNFDNVETNNNNQTQQDNLK</sequence>
<evidence type="ECO:0008006" key="4">
    <source>
        <dbReference type="Google" id="ProtNLM"/>
    </source>
</evidence>